<organism evidence="2 3">
    <name type="scientific">Populus deltoides</name>
    <name type="common">Eastern poplar</name>
    <name type="synonym">Eastern cottonwood</name>
    <dbReference type="NCBI Taxonomy" id="3696"/>
    <lineage>
        <taxon>Eukaryota</taxon>
        <taxon>Viridiplantae</taxon>
        <taxon>Streptophyta</taxon>
        <taxon>Embryophyta</taxon>
        <taxon>Tracheophyta</taxon>
        <taxon>Spermatophyta</taxon>
        <taxon>Magnoliopsida</taxon>
        <taxon>eudicotyledons</taxon>
        <taxon>Gunneridae</taxon>
        <taxon>Pentapetalae</taxon>
        <taxon>rosids</taxon>
        <taxon>fabids</taxon>
        <taxon>Malpighiales</taxon>
        <taxon>Salicaceae</taxon>
        <taxon>Saliceae</taxon>
        <taxon>Populus</taxon>
    </lineage>
</organism>
<protein>
    <submittedName>
        <fullName evidence="2">Uncharacterized protein</fullName>
    </submittedName>
</protein>
<evidence type="ECO:0000313" key="2">
    <source>
        <dbReference type="EMBL" id="KAH8480720.1"/>
    </source>
</evidence>
<accession>A0A8T2WIX5</accession>
<feature type="region of interest" description="Disordered" evidence="1">
    <location>
        <begin position="14"/>
        <end position="37"/>
    </location>
</feature>
<dbReference type="Proteomes" id="UP000807159">
    <property type="component" value="Chromosome 19"/>
</dbReference>
<name>A0A8T2WIX5_POPDE</name>
<evidence type="ECO:0000256" key="1">
    <source>
        <dbReference type="SAM" id="MobiDB-lite"/>
    </source>
</evidence>
<gene>
    <name evidence="2" type="ORF">H0E87_030824</name>
</gene>
<feature type="compositionally biased region" description="Low complexity" evidence="1">
    <location>
        <begin position="22"/>
        <end position="33"/>
    </location>
</feature>
<proteinExistence type="predicted"/>
<keyword evidence="3" id="KW-1185">Reference proteome</keyword>
<dbReference type="EMBL" id="JACEGQ020000019">
    <property type="protein sequence ID" value="KAH8480720.1"/>
    <property type="molecule type" value="Genomic_DNA"/>
</dbReference>
<sequence>MVLVQPQTNLNPLLFSDVKPGSSKSSLDATSSSPTKKKQIVVIIEEGKLPSLVQVNANMGSLNDLSEADDVFMKIGFNLEKDDQIPSDIVMSSKKCSGKS</sequence>
<dbReference type="AlphaFoldDB" id="A0A8T2WIX5"/>
<reference evidence="2" key="1">
    <citation type="journal article" date="2021" name="J. Hered.">
        <title>Genome Assembly of Salicaceae Populus deltoides (Eastern Cottonwood) I-69 Based on Nanopore Sequencing and Hi-C Technologies.</title>
        <authorList>
            <person name="Bai S."/>
            <person name="Wu H."/>
            <person name="Zhang J."/>
            <person name="Pan Z."/>
            <person name="Zhao W."/>
            <person name="Li Z."/>
            <person name="Tong C."/>
        </authorList>
    </citation>
    <scope>NUCLEOTIDE SEQUENCE</scope>
    <source>
        <tissue evidence="2">Leaf</tissue>
    </source>
</reference>
<evidence type="ECO:0000313" key="3">
    <source>
        <dbReference type="Proteomes" id="UP000807159"/>
    </source>
</evidence>
<comment type="caution">
    <text evidence="2">The sequence shown here is derived from an EMBL/GenBank/DDBJ whole genome shotgun (WGS) entry which is preliminary data.</text>
</comment>